<evidence type="ECO:0000256" key="1">
    <source>
        <dbReference type="ARBA" id="ARBA00010401"/>
    </source>
</evidence>
<dbReference type="Proteomes" id="UP001160483">
    <property type="component" value="Unassembled WGS sequence"/>
</dbReference>
<evidence type="ECO:0000313" key="6">
    <source>
        <dbReference type="Proteomes" id="UP001160483"/>
    </source>
</evidence>
<dbReference type="SUPFAM" id="SSF53448">
    <property type="entry name" value="Nucleotide-diphospho-sugar transferases"/>
    <property type="match status" value="1"/>
</dbReference>
<gene>
    <name evidence="4" type="ORF">PBS001_LOCUS711</name>
    <name evidence="3" type="ORF">PBS003_LOCUS4580</name>
</gene>
<evidence type="ECO:0000256" key="2">
    <source>
        <dbReference type="SAM" id="Phobius"/>
    </source>
</evidence>
<reference evidence="3 5" key="1">
    <citation type="submission" date="2021-11" db="EMBL/GenBank/DDBJ databases">
        <authorList>
            <person name="Islam A."/>
            <person name="Islam S."/>
            <person name="Flora M.S."/>
            <person name="Rahman M."/>
            <person name="Ziaur R.M."/>
            <person name="Epstein J.H."/>
            <person name="Hassan M."/>
            <person name="Klassen M."/>
            <person name="Woodard K."/>
            <person name="Webb A."/>
            <person name="Webby R.J."/>
            <person name="El Zowalaty M.E."/>
        </authorList>
    </citation>
    <scope>NUCLEOTIDE SEQUENCE</scope>
    <source>
        <strain evidence="4">Pbs1</strain>
        <strain evidence="3">Pbs3</strain>
    </source>
</reference>
<dbReference type="GO" id="GO:0006048">
    <property type="term" value="P:UDP-N-acetylglucosamine biosynthetic process"/>
    <property type="evidence" value="ECO:0007669"/>
    <property type="project" value="TreeGrafter"/>
</dbReference>
<feature type="transmembrane region" description="Helical" evidence="2">
    <location>
        <begin position="97"/>
        <end position="120"/>
    </location>
</feature>
<dbReference type="InterPro" id="IPR029044">
    <property type="entry name" value="Nucleotide-diphossugar_trans"/>
</dbReference>
<dbReference type="Proteomes" id="UP001158986">
    <property type="component" value="Unassembled WGS sequence"/>
</dbReference>
<keyword evidence="2" id="KW-0472">Membrane</keyword>
<evidence type="ECO:0000313" key="5">
    <source>
        <dbReference type="Proteomes" id="UP001158986"/>
    </source>
</evidence>
<accession>A0AAU9KZJ2</accession>
<keyword evidence="5" id="KW-1185">Reference proteome</keyword>
<dbReference type="PANTHER" id="PTHR11952:SF2">
    <property type="entry name" value="LD24639P"/>
    <property type="match status" value="1"/>
</dbReference>
<comment type="similarity">
    <text evidence="1">Belongs to the UDPGP type 1 family.</text>
</comment>
<dbReference type="AlphaFoldDB" id="A0AAU9KZJ2"/>
<keyword evidence="2" id="KW-0812">Transmembrane</keyword>
<protein>
    <submittedName>
        <fullName evidence="3">Uncharacterized protein</fullName>
    </submittedName>
</protein>
<proteinExistence type="inferred from homology"/>
<keyword evidence="2" id="KW-1133">Transmembrane helix</keyword>
<organism evidence="3 6">
    <name type="scientific">Peronospora belbahrii</name>
    <dbReference type="NCBI Taxonomy" id="622444"/>
    <lineage>
        <taxon>Eukaryota</taxon>
        <taxon>Sar</taxon>
        <taxon>Stramenopiles</taxon>
        <taxon>Oomycota</taxon>
        <taxon>Peronosporomycetes</taxon>
        <taxon>Peronosporales</taxon>
        <taxon>Peronosporaceae</taxon>
        <taxon>Peronospora</taxon>
    </lineage>
</organism>
<dbReference type="GO" id="GO:0003977">
    <property type="term" value="F:UDP-N-acetylglucosamine diphosphorylase activity"/>
    <property type="evidence" value="ECO:0007669"/>
    <property type="project" value="TreeGrafter"/>
</dbReference>
<sequence length="122" mass="13384">MKGLSLIHESLVVAEYYETRKKIPYVNDEGTAIIIPTSNTGIKLETFIFDVFPLSKSMKALGVAREDEFAPVKNAPGAASDSPNTACQLRSDQCKRWLLNAGATFVMFLYTLHQVSGLIATT</sequence>
<dbReference type="EMBL" id="CAKLCB010000048">
    <property type="protein sequence ID" value="CAH0513928.1"/>
    <property type="molecule type" value="Genomic_DNA"/>
</dbReference>
<dbReference type="InterPro" id="IPR039741">
    <property type="entry name" value="UDP-sugar_pyrophosphorylase"/>
</dbReference>
<dbReference type="PANTHER" id="PTHR11952">
    <property type="entry name" value="UDP- GLUCOSE PYROPHOSPHORYLASE"/>
    <property type="match status" value="1"/>
</dbReference>
<evidence type="ECO:0000313" key="3">
    <source>
        <dbReference type="EMBL" id="CAH0477854.1"/>
    </source>
</evidence>
<name>A0AAU9KZJ2_9STRA</name>
<comment type="caution">
    <text evidence="3">The sequence shown here is derived from an EMBL/GenBank/DDBJ whole genome shotgun (WGS) entry which is preliminary data.</text>
</comment>
<dbReference type="EMBL" id="CAKKTJ010000199">
    <property type="protein sequence ID" value="CAH0477854.1"/>
    <property type="molecule type" value="Genomic_DNA"/>
</dbReference>
<dbReference type="Gene3D" id="3.90.550.10">
    <property type="entry name" value="Spore Coat Polysaccharide Biosynthesis Protein SpsA, Chain A"/>
    <property type="match status" value="1"/>
</dbReference>
<evidence type="ECO:0000313" key="4">
    <source>
        <dbReference type="EMBL" id="CAH0513928.1"/>
    </source>
</evidence>